<comment type="caution">
    <text evidence="1">The sequence shown here is derived from an EMBL/GenBank/DDBJ whole genome shotgun (WGS) entry which is preliminary data.</text>
</comment>
<gene>
    <name evidence="1" type="ORF">SY89_03533</name>
</gene>
<name>A0A0P7HWV8_9EURY</name>
<accession>A0A0P7HWV8</accession>
<sequence>MFAIDHVGIETTARPHESFMEDTLATTGEICATADFQITVVDSQELGNRGFLIAIREGKHDLVGGCPRAFQAQYLSVVTCIDLSGPIAAQELLALKTIQLVGIEPRPGPLMDMDDERVTTSLITIDAREHDIGTAWMLERSSTV</sequence>
<keyword evidence="2" id="KW-1185">Reference proteome</keyword>
<organism evidence="1 2">
    <name type="scientific">Halolamina pelagica</name>
    <dbReference type="NCBI Taxonomy" id="699431"/>
    <lineage>
        <taxon>Archaea</taxon>
        <taxon>Methanobacteriati</taxon>
        <taxon>Methanobacteriota</taxon>
        <taxon>Stenosarchaea group</taxon>
        <taxon>Halobacteria</taxon>
        <taxon>Halobacteriales</taxon>
        <taxon>Haloferacaceae</taxon>
    </lineage>
</organism>
<dbReference type="EMBL" id="LGUC01000003">
    <property type="protein sequence ID" value="KPN28881.1"/>
    <property type="molecule type" value="Genomic_DNA"/>
</dbReference>
<evidence type="ECO:0000313" key="2">
    <source>
        <dbReference type="Proteomes" id="UP000050535"/>
    </source>
</evidence>
<dbReference type="AlphaFoldDB" id="A0A0P7HWV8"/>
<reference evidence="2" key="1">
    <citation type="submission" date="2013-11" db="EMBL/GenBank/DDBJ databases">
        <authorList>
            <person name="Hoang H.T."/>
            <person name="Killian M.L."/>
            <person name="Madson D.M."/>
            <person name="Arruda P.H.E."/>
            <person name="Sun D."/>
            <person name="Schwartz K.J."/>
            <person name="Yoon K."/>
        </authorList>
    </citation>
    <scope>NUCLEOTIDE SEQUENCE [LARGE SCALE GENOMIC DNA]</scope>
    <source>
        <strain evidence="2">CDK2</strain>
    </source>
</reference>
<dbReference type="Proteomes" id="UP000050535">
    <property type="component" value="Unassembled WGS sequence"/>
</dbReference>
<protein>
    <submittedName>
        <fullName evidence="1">Uncharacterized protein</fullName>
    </submittedName>
</protein>
<proteinExistence type="predicted"/>
<evidence type="ECO:0000313" key="1">
    <source>
        <dbReference type="EMBL" id="KPN28881.1"/>
    </source>
</evidence>